<accession>A0A098SB71</accession>
<dbReference type="STRING" id="1524460.IX84_03540"/>
<dbReference type="EMBL" id="JPOS01000010">
    <property type="protein sequence ID" value="KGE89396.1"/>
    <property type="molecule type" value="Genomic_DNA"/>
</dbReference>
<dbReference type="Proteomes" id="UP000029736">
    <property type="component" value="Unassembled WGS sequence"/>
</dbReference>
<evidence type="ECO:0000313" key="1">
    <source>
        <dbReference type="EMBL" id="KGE89396.1"/>
    </source>
</evidence>
<name>A0A098SB71_9BACT</name>
<protein>
    <submittedName>
        <fullName evidence="1">Uncharacterized protein</fullName>
    </submittedName>
</protein>
<comment type="caution">
    <text evidence="1">The sequence shown here is derived from an EMBL/GenBank/DDBJ whole genome shotgun (WGS) entry which is preliminary data.</text>
</comment>
<organism evidence="1 2">
    <name type="scientific">Phaeodactylibacter xiamenensis</name>
    <dbReference type="NCBI Taxonomy" id="1524460"/>
    <lineage>
        <taxon>Bacteria</taxon>
        <taxon>Pseudomonadati</taxon>
        <taxon>Bacteroidota</taxon>
        <taxon>Saprospiria</taxon>
        <taxon>Saprospirales</taxon>
        <taxon>Haliscomenobacteraceae</taxon>
        <taxon>Phaeodactylibacter</taxon>
    </lineage>
</organism>
<gene>
    <name evidence="1" type="ORF">IX84_03540</name>
</gene>
<evidence type="ECO:0000313" key="2">
    <source>
        <dbReference type="Proteomes" id="UP000029736"/>
    </source>
</evidence>
<dbReference type="AlphaFoldDB" id="A0A098SB71"/>
<reference evidence="1 2" key="1">
    <citation type="journal article" date="2014" name="Int. J. Syst. Evol. Microbiol.">
        <title>Phaeodactylibacter xiamenensis gen. nov., sp. nov., a member of the family Saprospiraceae isolated from the marine alga Phaeodactylum tricornutum.</title>
        <authorList>
            <person name="Chen Z.Jr."/>
            <person name="Lei X."/>
            <person name="Lai Q."/>
            <person name="Li Y."/>
            <person name="Zhang B."/>
            <person name="Zhang J."/>
            <person name="Zhang H."/>
            <person name="Yang L."/>
            <person name="Zheng W."/>
            <person name="Tian Y."/>
            <person name="Yu Z."/>
            <person name="Xu H.Jr."/>
            <person name="Zheng T."/>
        </authorList>
    </citation>
    <scope>NUCLEOTIDE SEQUENCE [LARGE SCALE GENOMIC DNA]</scope>
    <source>
        <strain evidence="1 2">KD52</strain>
    </source>
</reference>
<sequence>MVEGSTYYARGMVGREGQDFDPRLPKPDMIHPFQAAFSTDIQVQHQKVSGLGKGLFKFFSAAGTTLDGKRFFAFEQLFKPLVNKRVIVKNDNTVKWAHLSRQDWFYLKGSQLNGEKKVPHLPFADGGL</sequence>
<proteinExistence type="predicted"/>
<keyword evidence="2" id="KW-1185">Reference proteome</keyword>